<dbReference type="Proteomes" id="UP001527181">
    <property type="component" value="Unassembled WGS sequence"/>
</dbReference>
<dbReference type="RefSeq" id="WP_268594675.1">
    <property type="nucleotide sequence ID" value="NZ_JAMDLX010000105.1"/>
</dbReference>
<sequence>MKFRLNAKISVEHTIEFTNDLSPRLMILPDLVKEDTGEVITPKVKTCTGSIQNFNKVEFINIADFIRYCEKYGLSFTRFKCGGAYIKSDWIFNPKNVPKYYRHVILAIREIQASDSQ</sequence>
<comment type="caution">
    <text evidence="1">The sequence shown here is derived from an EMBL/GenBank/DDBJ whole genome shotgun (WGS) entry which is preliminary data.</text>
</comment>
<proteinExistence type="predicted"/>
<evidence type="ECO:0008006" key="3">
    <source>
        <dbReference type="Google" id="ProtNLM"/>
    </source>
</evidence>
<evidence type="ECO:0000313" key="2">
    <source>
        <dbReference type="Proteomes" id="UP001527181"/>
    </source>
</evidence>
<name>A0ABT4GRT7_PAEAL</name>
<accession>A0ABT4GRT7</accession>
<dbReference type="EMBL" id="JAMDNP010000002">
    <property type="protein sequence ID" value="MCY9759156.1"/>
    <property type="molecule type" value="Genomic_DNA"/>
</dbReference>
<organism evidence="1 2">
    <name type="scientific">Paenibacillus alvei</name>
    <name type="common">Bacillus alvei</name>
    <dbReference type="NCBI Taxonomy" id="44250"/>
    <lineage>
        <taxon>Bacteria</taxon>
        <taxon>Bacillati</taxon>
        <taxon>Bacillota</taxon>
        <taxon>Bacilli</taxon>
        <taxon>Bacillales</taxon>
        <taxon>Paenibacillaceae</taxon>
        <taxon>Paenibacillus</taxon>
    </lineage>
</organism>
<evidence type="ECO:0000313" key="1">
    <source>
        <dbReference type="EMBL" id="MCY9759156.1"/>
    </source>
</evidence>
<keyword evidence="2" id="KW-1185">Reference proteome</keyword>
<gene>
    <name evidence="1" type="ORF">M5X12_01075</name>
</gene>
<reference evidence="1 2" key="1">
    <citation type="submission" date="2022-05" db="EMBL/GenBank/DDBJ databases">
        <title>Genome Sequencing of Bee-Associated Microbes.</title>
        <authorList>
            <person name="Dunlap C."/>
        </authorList>
    </citation>
    <scope>NUCLEOTIDE SEQUENCE [LARGE SCALE GENOMIC DNA]</scope>
    <source>
        <strain evidence="1 2">NRRL B-04010</strain>
    </source>
</reference>
<protein>
    <recommendedName>
        <fullName evidence="3">Phage protein</fullName>
    </recommendedName>
</protein>